<dbReference type="Proteomes" id="UP000187526">
    <property type="component" value="Unassembled WGS sequence"/>
</dbReference>
<dbReference type="InterPro" id="IPR035965">
    <property type="entry name" value="PAS-like_dom_sf"/>
</dbReference>
<dbReference type="Gene3D" id="1.10.8.60">
    <property type="match status" value="1"/>
</dbReference>
<dbReference type="CDD" id="cd00009">
    <property type="entry name" value="AAA"/>
    <property type="match status" value="1"/>
</dbReference>
<dbReference type="PROSITE" id="PS00676">
    <property type="entry name" value="SIGMA54_INTERACT_2"/>
    <property type="match status" value="1"/>
</dbReference>
<comment type="caution">
    <text evidence="7">The sequence shown here is derived from an EMBL/GenBank/DDBJ whole genome shotgun (WGS) entry which is preliminary data.</text>
</comment>
<evidence type="ECO:0000259" key="6">
    <source>
        <dbReference type="PROSITE" id="PS50045"/>
    </source>
</evidence>
<dbReference type="FunFam" id="3.40.50.300:FF:000006">
    <property type="entry name" value="DNA-binding transcriptional regulator NtrC"/>
    <property type="match status" value="1"/>
</dbReference>
<dbReference type="PROSITE" id="PS50045">
    <property type="entry name" value="SIGMA54_INTERACT_4"/>
    <property type="match status" value="1"/>
</dbReference>
<reference evidence="7 8" key="1">
    <citation type="submission" date="2016-10" db="EMBL/GenBank/DDBJ databases">
        <title>Alkaliphiles isolated from bioreactors.</title>
        <authorList>
            <person name="Salah Z."/>
            <person name="Rout S.P."/>
            <person name="Humphreys P.N."/>
        </authorList>
    </citation>
    <scope>NUCLEOTIDE SEQUENCE [LARGE SCALE GENOMIC DNA]</scope>
    <source>
        <strain evidence="7 8">ZS02</strain>
    </source>
</reference>
<dbReference type="GO" id="GO:0006355">
    <property type="term" value="P:regulation of DNA-templated transcription"/>
    <property type="evidence" value="ECO:0007669"/>
    <property type="project" value="InterPro"/>
</dbReference>
<keyword evidence="3" id="KW-0805">Transcription regulation</keyword>
<evidence type="ECO:0000256" key="5">
    <source>
        <dbReference type="ARBA" id="ARBA00023163"/>
    </source>
</evidence>
<dbReference type="InterPro" id="IPR013656">
    <property type="entry name" value="PAS_4"/>
</dbReference>
<dbReference type="SMART" id="SM00382">
    <property type="entry name" value="AAA"/>
    <property type="match status" value="1"/>
</dbReference>
<organism evidence="7 8">
    <name type="scientific">Azonexus hydrophilus</name>
    <dbReference type="NCBI Taxonomy" id="418702"/>
    <lineage>
        <taxon>Bacteria</taxon>
        <taxon>Pseudomonadati</taxon>
        <taxon>Pseudomonadota</taxon>
        <taxon>Betaproteobacteria</taxon>
        <taxon>Rhodocyclales</taxon>
        <taxon>Azonexaceae</taxon>
        <taxon>Azonexus</taxon>
    </lineage>
</organism>
<dbReference type="GO" id="GO:0003677">
    <property type="term" value="F:DNA binding"/>
    <property type="evidence" value="ECO:0007669"/>
    <property type="project" value="UniProtKB-KW"/>
</dbReference>
<dbReference type="SMART" id="SM00091">
    <property type="entry name" value="PAS"/>
    <property type="match status" value="1"/>
</dbReference>
<dbReference type="EMBL" id="MTHD01000002">
    <property type="protein sequence ID" value="OMG55259.1"/>
    <property type="molecule type" value="Genomic_DNA"/>
</dbReference>
<dbReference type="Pfam" id="PF25601">
    <property type="entry name" value="AAA_lid_14"/>
    <property type="match status" value="1"/>
</dbReference>
<dbReference type="SUPFAM" id="SSF52540">
    <property type="entry name" value="P-loop containing nucleoside triphosphate hydrolases"/>
    <property type="match status" value="1"/>
</dbReference>
<dbReference type="GO" id="GO:0005524">
    <property type="term" value="F:ATP binding"/>
    <property type="evidence" value="ECO:0007669"/>
    <property type="project" value="UniProtKB-KW"/>
</dbReference>
<dbReference type="PROSITE" id="PS00675">
    <property type="entry name" value="SIGMA54_INTERACT_1"/>
    <property type="match status" value="1"/>
</dbReference>
<dbReference type="PANTHER" id="PTHR32071:SF113">
    <property type="entry name" value="ALGINATE BIOSYNTHESIS TRANSCRIPTIONAL REGULATORY PROTEIN ALGB"/>
    <property type="match status" value="1"/>
</dbReference>
<dbReference type="STRING" id="418702.BJN45_06300"/>
<keyword evidence="5" id="KW-0804">Transcription</keyword>
<dbReference type="InterPro" id="IPR002078">
    <property type="entry name" value="Sigma_54_int"/>
</dbReference>
<keyword evidence="1" id="KW-0547">Nucleotide-binding</keyword>
<evidence type="ECO:0000256" key="4">
    <source>
        <dbReference type="ARBA" id="ARBA00023125"/>
    </source>
</evidence>
<dbReference type="InterPro" id="IPR000014">
    <property type="entry name" value="PAS"/>
</dbReference>
<dbReference type="InterPro" id="IPR025662">
    <property type="entry name" value="Sigma_54_int_dom_ATP-bd_1"/>
</dbReference>
<evidence type="ECO:0000313" key="8">
    <source>
        <dbReference type="Proteomes" id="UP000187526"/>
    </source>
</evidence>
<accession>A0A1R1I9J2</accession>
<dbReference type="AlphaFoldDB" id="A0A1R1I9J2"/>
<dbReference type="PANTHER" id="PTHR32071">
    <property type="entry name" value="TRANSCRIPTIONAL REGULATORY PROTEIN"/>
    <property type="match status" value="1"/>
</dbReference>
<dbReference type="InterPro" id="IPR003593">
    <property type="entry name" value="AAA+_ATPase"/>
</dbReference>
<keyword evidence="2" id="KW-0067">ATP-binding</keyword>
<dbReference type="Pfam" id="PF08448">
    <property type="entry name" value="PAS_4"/>
    <property type="match status" value="1"/>
</dbReference>
<dbReference type="Pfam" id="PF00158">
    <property type="entry name" value="Sigma54_activat"/>
    <property type="match status" value="1"/>
</dbReference>
<keyword evidence="4" id="KW-0238">DNA-binding</keyword>
<protein>
    <submittedName>
        <fullName evidence="7">Fis family transcriptional regulator</fullName>
    </submittedName>
</protein>
<feature type="domain" description="Sigma-54 factor interaction" evidence="6">
    <location>
        <begin position="138"/>
        <end position="364"/>
    </location>
</feature>
<dbReference type="InterPro" id="IPR058031">
    <property type="entry name" value="AAA_lid_NorR"/>
</dbReference>
<dbReference type="InterPro" id="IPR027417">
    <property type="entry name" value="P-loop_NTPase"/>
</dbReference>
<dbReference type="Gene3D" id="3.30.450.20">
    <property type="entry name" value="PAS domain"/>
    <property type="match status" value="1"/>
</dbReference>
<dbReference type="PROSITE" id="PS00688">
    <property type="entry name" value="SIGMA54_INTERACT_3"/>
    <property type="match status" value="1"/>
</dbReference>
<dbReference type="RefSeq" id="WP_076094159.1">
    <property type="nucleotide sequence ID" value="NZ_MTHD01000002.1"/>
</dbReference>
<evidence type="ECO:0000256" key="2">
    <source>
        <dbReference type="ARBA" id="ARBA00022840"/>
    </source>
</evidence>
<evidence type="ECO:0000313" key="7">
    <source>
        <dbReference type="EMBL" id="OMG55259.1"/>
    </source>
</evidence>
<dbReference type="SUPFAM" id="SSF55785">
    <property type="entry name" value="PYP-like sensor domain (PAS domain)"/>
    <property type="match status" value="1"/>
</dbReference>
<keyword evidence="8" id="KW-1185">Reference proteome</keyword>
<dbReference type="CDD" id="cd00130">
    <property type="entry name" value="PAS"/>
    <property type="match status" value="1"/>
</dbReference>
<name>A0A1R1I9J2_9RHOO</name>
<dbReference type="Gene3D" id="3.40.50.300">
    <property type="entry name" value="P-loop containing nucleotide triphosphate hydrolases"/>
    <property type="match status" value="1"/>
</dbReference>
<gene>
    <name evidence="7" type="ORF">BJN45_06300</name>
</gene>
<dbReference type="OrthoDB" id="9761705at2"/>
<evidence type="ECO:0000256" key="3">
    <source>
        <dbReference type="ARBA" id="ARBA00023015"/>
    </source>
</evidence>
<sequence>MADNNVADSPQLSELVSFLQTLPEPHILCDRNYRIIAANDAYRANWLDQQDVVGRKCYEVSHRYDVPCDQAGEFCPLQRSLRSGQRERVLHLHHTPRGESFENIELSPIRDASGEIVYYIEKLEPLPGARSQAHAQGLIGRSPAFVRMMEMVARVAPSDAAVLLQGESGTGKELVAGAIHRISKRADQPFVAVDCSGLPETLFESELFGHERGAFTGATARKTGLVEAAAGGTLFLDEVGDIPLSIQVKLLRLLETGTYRRVGSPELRKAEIRIISATHRPLAEMVETGSFRQDLFYRLNIFPIFLPPLRERGDDVLLLAEALLARVAGGRKLTLSAAAQAWLVGYPYPGNVRELRNLLERACLLCDGDEIQREHLPASENVEFSRSTAIFAQKPPPPDFATLARNFKGSRKALAQQLGLSERTLYRRLKMAGLL</sequence>
<proteinExistence type="predicted"/>
<evidence type="ECO:0000256" key="1">
    <source>
        <dbReference type="ARBA" id="ARBA00022741"/>
    </source>
</evidence>
<dbReference type="InterPro" id="IPR025944">
    <property type="entry name" value="Sigma_54_int_dom_CS"/>
</dbReference>
<dbReference type="InterPro" id="IPR025943">
    <property type="entry name" value="Sigma_54_int_dom_ATP-bd_2"/>
</dbReference>